<dbReference type="Proteomes" id="UP000195981">
    <property type="component" value="Unassembled WGS sequence"/>
</dbReference>
<name>A0A1X6XAT7_9MICO</name>
<feature type="domain" description="Nudix hydrolase" evidence="2">
    <location>
        <begin position="46"/>
        <end position="185"/>
    </location>
</feature>
<evidence type="ECO:0000313" key="3">
    <source>
        <dbReference type="EMBL" id="SLM95667.1"/>
    </source>
</evidence>
<keyword evidence="1 3" id="KW-0378">Hydrolase</keyword>
<protein>
    <submittedName>
        <fullName evidence="3">ADP-ribose pyrophosphatase</fullName>
        <ecNumber evidence="3">3.6.1.13</ecNumber>
    </submittedName>
</protein>
<dbReference type="SUPFAM" id="SSF55811">
    <property type="entry name" value="Nudix"/>
    <property type="match status" value="1"/>
</dbReference>
<sequence length="208" mass="22852">MTEPLRDEPGRRPVAQSETVHHGMVWDLVRDTIDFAPGVRFDREYIRHTGAVAVLAVDDADRMLLIRQYRHPVGHTQWEIPAGLLDIAGEDPALAARRELREEAGYDADAIETLVDTRPSPGGSDEVIRVHLATGLREAVEEGFERRDEEAELEVRWEKVEDVARAVLAGDLTSGTLVTGVLALVARRALGAPSRGAVAPFPERPGRG</sequence>
<dbReference type="Pfam" id="PF00293">
    <property type="entry name" value="NUDIX"/>
    <property type="match status" value="1"/>
</dbReference>
<dbReference type="AlphaFoldDB" id="A0A1X6XAT7"/>
<organism evidence="3 4">
    <name type="scientific">Brachybacterium nesterenkovii</name>
    <dbReference type="NCBI Taxonomy" id="47847"/>
    <lineage>
        <taxon>Bacteria</taxon>
        <taxon>Bacillati</taxon>
        <taxon>Actinomycetota</taxon>
        <taxon>Actinomycetes</taxon>
        <taxon>Micrococcales</taxon>
        <taxon>Dermabacteraceae</taxon>
        <taxon>Brachybacterium</taxon>
    </lineage>
</organism>
<gene>
    <name evidence="3" type="ORF">FM110_13175</name>
</gene>
<dbReference type="GO" id="GO:0005829">
    <property type="term" value="C:cytosol"/>
    <property type="evidence" value="ECO:0007669"/>
    <property type="project" value="TreeGrafter"/>
</dbReference>
<accession>A0A1X6XAT7</accession>
<dbReference type="InterPro" id="IPR015797">
    <property type="entry name" value="NUDIX_hydrolase-like_dom_sf"/>
</dbReference>
<keyword evidence="4" id="KW-1185">Reference proteome</keyword>
<evidence type="ECO:0000313" key="4">
    <source>
        <dbReference type="Proteomes" id="UP000195981"/>
    </source>
</evidence>
<dbReference type="GO" id="GO:0019693">
    <property type="term" value="P:ribose phosphate metabolic process"/>
    <property type="evidence" value="ECO:0007669"/>
    <property type="project" value="TreeGrafter"/>
</dbReference>
<dbReference type="EC" id="3.6.1.13" evidence="3"/>
<dbReference type="CDD" id="cd24158">
    <property type="entry name" value="NUDIX_ADPRase_Rv1700"/>
    <property type="match status" value="1"/>
</dbReference>
<dbReference type="EMBL" id="FWFG01000115">
    <property type="protein sequence ID" value="SLM95667.1"/>
    <property type="molecule type" value="Genomic_DNA"/>
</dbReference>
<dbReference type="OrthoDB" id="9806150at2"/>
<dbReference type="RefSeq" id="WP_087105204.1">
    <property type="nucleotide sequence ID" value="NZ_FWFG01000115.1"/>
</dbReference>
<dbReference type="Gene3D" id="3.90.79.10">
    <property type="entry name" value="Nucleoside Triphosphate Pyrophosphohydrolase"/>
    <property type="match status" value="1"/>
</dbReference>
<dbReference type="PROSITE" id="PS51462">
    <property type="entry name" value="NUDIX"/>
    <property type="match status" value="1"/>
</dbReference>
<proteinExistence type="predicted"/>
<evidence type="ECO:0000256" key="1">
    <source>
        <dbReference type="ARBA" id="ARBA00022801"/>
    </source>
</evidence>
<dbReference type="PANTHER" id="PTHR11839:SF31">
    <property type="entry name" value="ADP-RIBOSE PYROPHOSPHATASE"/>
    <property type="match status" value="1"/>
</dbReference>
<dbReference type="InterPro" id="IPR000086">
    <property type="entry name" value="NUDIX_hydrolase_dom"/>
</dbReference>
<dbReference type="GO" id="GO:0047631">
    <property type="term" value="F:ADP-ribose diphosphatase activity"/>
    <property type="evidence" value="ECO:0007669"/>
    <property type="project" value="UniProtKB-EC"/>
</dbReference>
<reference evidence="3 4" key="1">
    <citation type="submission" date="2017-02" db="EMBL/GenBank/DDBJ databases">
        <authorList>
            <person name="Peterson S.W."/>
        </authorList>
    </citation>
    <scope>NUCLEOTIDE SEQUENCE [LARGE SCALE GENOMIC DNA]</scope>
    <source>
        <strain evidence="3 4">CIP104813</strain>
    </source>
</reference>
<dbReference type="GO" id="GO:0006753">
    <property type="term" value="P:nucleoside phosphate metabolic process"/>
    <property type="evidence" value="ECO:0007669"/>
    <property type="project" value="TreeGrafter"/>
</dbReference>
<dbReference type="PANTHER" id="PTHR11839">
    <property type="entry name" value="UDP/ADP-SUGAR PYROPHOSPHATASE"/>
    <property type="match status" value="1"/>
</dbReference>
<evidence type="ECO:0000259" key="2">
    <source>
        <dbReference type="PROSITE" id="PS51462"/>
    </source>
</evidence>